<organism evidence="12 13">
    <name type="scientific">Cyclopterus lumpus</name>
    <name type="common">Lumpsucker</name>
    <dbReference type="NCBI Taxonomy" id="8103"/>
    <lineage>
        <taxon>Eukaryota</taxon>
        <taxon>Metazoa</taxon>
        <taxon>Chordata</taxon>
        <taxon>Craniata</taxon>
        <taxon>Vertebrata</taxon>
        <taxon>Euteleostomi</taxon>
        <taxon>Actinopterygii</taxon>
        <taxon>Neopterygii</taxon>
        <taxon>Teleostei</taxon>
        <taxon>Neoteleostei</taxon>
        <taxon>Acanthomorphata</taxon>
        <taxon>Eupercaria</taxon>
        <taxon>Perciformes</taxon>
        <taxon>Cottioidei</taxon>
        <taxon>Cottales</taxon>
        <taxon>Cyclopteridae</taxon>
        <taxon>Cyclopterus</taxon>
    </lineage>
</organism>
<keyword evidence="3" id="KW-0328">Glycosyltransferase</keyword>
<keyword evidence="8" id="KW-0472">Membrane</keyword>
<dbReference type="Gene3D" id="3.90.550.10">
    <property type="entry name" value="Spore Coat Polysaccharide Biosynthesis Protein SpsA, Chain A"/>
    <property type="match status" value="1"/>
</dbReference>
<dbReference type="PANTHER" id="PTHR10462:SF49">
    <property type="entry name" value="GLOBOSIDE ALPHA-1,3-N-ACETYLGALACTOSAMINYLTRANSFERASE 1"/>
    <property type="match status" value="1"/>
</dbReference>
<feature type="binding site" evidence="10">
    <location>
        <position position="664"/>
    </location>
    <ligand>
        <name>an alpha-L-fucosyl-(1-&gt;2)-beta-D-galactosyl derivative</name>
        <dbReference type="ChEBI" id="CHEBI:140327"/>
    </ligand>
</feature>
<feature type="active site" description="Nucleophile" evidence="9">
    <location>
        <position position="664"/>
    </location>
</feature>
<dbReference type="InterPro" id="IPR005076">
    <property type="entry name" value="Glyco_trans_6"/>
</dbReference>
<keyword evidence="11" id="KW-0464">Manganese</keyword>
<protein>
    <recommendedName>
        <fullName evidence="14">Globoside alpha-1,3-N-acetylgalactosaminyltransferase 1</fullName>
    </recommendedName>
</protein>
<keyword evidence="13" id="KW-1185">Reference proteome</keyword>
<keyword evidence="4" id="KW-0808">Transferase</keyword>
<reference evidence="12" key="2">
    <citation type="submission" date="2025-09" db="UniProtKB">
        <authorList>
            <consortium name="Ensembl"/>
        </authorList>
    </citation>
    <scope>IDENTIFICATION</scope>
</reference>
<evidence type="ECO:0000256" key="3">
    <source>
        <dbReference type="ARBA" id="ARBA00022676"/>
    </source>
</evidence>
<dbReference type="GO" id="GO:0031982">
    <property type="term" value="C:vesicle"/>
    <property type="evidence" value="ECO:0007669"/>
    <property type="project" value="TreeGrafter"/>
</dbReference>
<feature type="binding site" evidence="10">
    <location>
        <position position="594"/>
    </location>
    <ligand>
        <name>an alpha-L-fucosyl-(1-&gt;2)-beta-D-galactosyl derivative</name>
        <dbReference type="ChEBI" id="CHEBI:140327"/>
    </ligand>
</feature>
<evidence type="ECO:0008006" key="14">
    <source>
        <dbReference type="Google" id="ProtNLM"/>
    </source>
</evidence>
<sequence>MLGGNFWTLFRSPASITCRRHLVLPEMRGGASNGLPKQEAYRRSVHFLLLSAESKRALASGTRSSHEGCSATSSSPTGILYIDINNECVCVCVRGFELFKQNNIRQLCSPVYPFICSPVHLLTCLPFHLLACLLAHLFTLSSARLFTCSRVYPFICSPVYPLACLPFHLLACSPAHLFTLSSARLFTLSSARLFTCSRVYPFICSPVYPLACLPFHLLACSPAHLFTLSSAHLFTLSSARLFTLSSARLFTCSPVYPFICSPVYPLTCLPFHLLACLPTRLFTLSSARLFTCSPVYPFICSPVYPLACLPFHLLACLPAHLFTLSSARLFTHSPVYPFICLLVYPPARLPAHLFILSSAHLVACLPFHPLACSPARPFTRLPVYPLARLPAHLFILSSAHLVACLPDHLHRLAADVIPESHEFYLLAPEHQQYEQPSILHGRTDVVTVTPWLAPVVWEGTFNPVLLDSIYKVKNITVTATVFAVGKYIMFLKNFLETAEQHFFVGFKVHIYVFTDRSNEVPQVRMATGRQLTVRSVPSSKRWQEISARRMELIQTLIEEQLPNHNDYIFCLDVDSKFHGRWGSESLGALVAVTHPGYYRDPRSRFPYERRPASKAYMASGEGDFYYCGGAFGGLLQEVHHLAKTCRSNFEADTQEGIEAAWQEESHLNRYMWINKPSKVLSPEYLWQDFKPKNPEVHIIRFSGVVKNYAEIRPNT</sequence>
<accession>A0A8C3G056</accession>
<feature type="binding site" evidence="11">
    <location>
        <position position="572"/>
    </location>
    <ligand>
        <name>Mn(2+)</name>
        <dbReference type="ChEBI" id="CHEBI:29035"/>
    </ligand>
</feature>
<dbReference type="PANTHER" id="PTHR10462">
    <property type="entry name" value="GLYCOSYLTRANSFERASE-RELATED"/>
    <property type="match status" value="1"/>
</dbReference>
<evidence type="ECO:0000256" key="5">
    <source>
        <dbReference type="ARBA" id="ARBA00022692"/>
    </source>
</evidence>
<dbReference type="InterPro" id="IPR029044">
    <property type="entry name" value="Nucleotide-diphossugar_trans"/>
</dbReference>
<dbReference type="AlphaFoldDB" id="A0A8C3G056"/>
<dbReference type="Ensembl" id="ENSCLMT00005026236.1">
    <property type="protein sequence ID" value="ENSCLMP00005025102.1"/>
    <property type="gene ID" value="ENSCLMG00005012321.1"/>
</dbReference>
<dbReference type="SUPFAM" id="SSF53448">
    <property type="entry name" value="Nucleotide-diphospho-sugar transferases"/>
    <property type="match status" value="1"/>
</dbReference>
<evidence type="ECO:0000256" key="1">
    <source>
        <dbReference type="ARBA" id="ARBA00004606"/>
    </source>
</evidence>
<dbReference type="GO" id="GO:0016020">
    <property type="term" value="C:membrane"/>
    <property type="evidence" value="ECO:0007669"/>
    <property type="project" value="UniProtKB-SubCell"/>
</dbReference>
<comment type="subcellular location">
    <subcellularLocation>
        <location evidence="1">Membrane</location>
        <topology evidence="1">Single-pass type II membrane protein</topology>
    </subcellularLocation>
</comment>
<evidence type="ECO:0000256" key="10">
    <source>
        <dbReference type="PIRSR" id="PIRSR605076-2"/>
    </source>
</evidence>
<keyword evidence="7" id="KW-1133">Transmembrane helix</keyword>
<reference evidence="12" key="1">
    <citation type="submission" date="2025-08" db="UniProtKB">
        <authorList>
            <consortium name="Ensembl"/>
        </authorList>
    </citation>
    <scope>IDENTIFICATION</scope>
</reference>
<comment type="similarity">
    <text evidence="2">Belongs to the glycosyltransferase 6 family.</text>
</comment>
<dbReference type="GO" id="GO:0005975">
    <property type="term" value="P:carbohydrate metabolic process"/>
    <property type="evidence" value="ECO:0007669"/>
    <property type="project" value="InterPro"/>
</dbReference>
<evidence type="ECO:0000256" key="7">
    <source>
        <dbReference type="ARBA" id="ARBA00022989"/>
    </source>
</evidence>
<feature type="binding site" evidence="10">
    <location>
        <position position="487"/>
    </location>
    <ligand>
        <name>UDP-N-acetyl-alpha-D-galactosamine</name>
        <dbReference type="ChEBI" id="CHEBI:67138"/>
    </ligand>
</feature>
<evidence type="ECO:0000256" key="8">
    <source>
        <dbReference type="ARBA" id="ARBA00023136"/>
    </source>
</evidence>
<gene>
    <name evidence="12" type="primary">LOC117735166</name>
</gene>
<feature type="binding site" evidence="10">
    <location>
        <begin position="572"/>
        <end position="574"/>
    </location>
    <ligand>
        <name>UDP-N-acetyl-alpha-D-galactosamine</name>
        <dbReference type="ChEBI" id="CHEBI:67138"/>
    </ligand>
</feature>
<proteinExistence type="inferred from homology"/>
<dbReference type="GO" id="GO:0016758">
    <property type="term" value="F:hexosyltransferase activity"/>
    <property type="evidence" value="ECO:0007669"/>
    <property type="project" value="InterPro"/>
</dbReference>
<dbReference type="GO" id="GO:0005794">
    <property type="term" value="C:Golgi apparatus"/>
    <property type="evidence" value="ECO:0007669"/>
    <property type="project" value="TreeGrafter"/>
</dbReference>
<evidence type="ECO:0000256" key="9">
    <source>
        <dbReference type="PIRSR" id="PIRSR605076-1"/>
    </source>
</evidence>
<evidence type="ECO:0000256" key="11">
    <source>
        <dbReference type="PIRSR" id="PIRSR605076-3"/>
    </source>
</evidence>
<name>A0A8C3G056_CYCLU</name>
<feature type="binding site" evidence="10">
    <location>
        <begin position="482"/>
        <end position="484"/>
    </location>
    <ligand>
        <name>UDP-N-acetyl-alpha-D-galactosamine</name>
        <dbReference type="ChEBI" id="CHEBI:67138"/>
    </ligand>
</feature>
<keyword evidence="6" id="KW-0735">Signal-anchor</keyword>
<dbReference type="GeneTree" id="ENSGT00950000182858"/>
<dbReference type="GO" id="GO:0046872">
    <property type="term" value="F:metal ion binding"/>
    <property type="evidence" value="ECO:0007669"/>
    <property type="project" value="UniProtKB-KW"/>
</dbReference>
<feature type="binding site" evidence="11">
    <location>
        <position position="574"/>
    </location>
    <ligand>
        <name>Mn(2+)</name>
        <dbReference type="ChEBI" id="CHEBI:29035"/>
    </ligand>
</feature>
<evidence type="ECO:0000313" key="12">
    <source>
        <dbReference type="Ensembl" id="ENSCLMP00005025102.1"/>
    </source>
</evidence>
<dbReference type="Proteomes" id="UP000694565">
    <property type="component" value="Unplaced"/>
</dbReference>
<dbReference type="Pfam" id="PF03414">
    <property type="entry name" value="Glyco_transf_6"/>
    <property type="match status" value="1"/>
</dbReference>
<evidence type="ECO:0000256" key="6">
    <source>
        <dbReference type="ARBA" id="ARBA00022968"/>
    </source>
</evidence>
<evidence type="ECO:0000313" key="13">
    <source>
        <dbReference type="Proteomes" id="UP000694565"/>
    </source>
</evidence>
<comment type="cofactor">
    <cofactor evidence="11">
        <name>Mn(2+)</name>
        <dbReference type="ChEBI" id="CHEBI:29035"/>
    </cofactor>
    <text evidence="11">Binds 1 Mn(2+) ion per subunit.</text>
</comment>
<dbReference type="FunFam" id="3.90.550.10:FF:000022">
    <property type="entry name" value="Histo-blood group ABO system transferase"/>
    <property type="match status" value="1"/>
</dbReference>
<keyword evidence="5" id="KW-0812">Transmembrane</keyword>
<keyword evidence="11" id="KW-0479">Metal-binding</keyword>
<evidence type="ECO:0000256" key="2">
    <source>
        <dbReference type="ARBA" id="ARBA00010413"/>
    </source>
</evidence>
<evidence type="ECO:0000256" key="4">
    <source>
        <dbReference type="ARBA" id="ARBA00022679"/>
    </source>
</evidence>